<dbReference type="AlphaFoldDB" id="T1EN03"/>
<dbReference type="RefSeq" id="XP_009008870.1">
    <property type="nucleotide sequence ID" value="XM_009010622.1"/>
</dbReference>
<dbReference type="EMBL" id="AMQM01000087">
    <property type="status" value="NOT_ANNOTATED_CDS"/>
    <property type="molecule type" value="Genomic_DNA"/>
</dbReference>
<evidence type="ECO:0000313" key="4">
    <source>
        <dbReference type="Proteomes" id="UP000015101"/>
    </source>
</evidence>
<accession>T1EN03</accession>
<reference evidence="4" key="1">
    <citation type="submission" date="2012-12" db="EMBL/GenBank/DDBJ databases">
        <authorList>
            <person name="Hellsten U."/>
            <person name="Grimwood J."/>
            <person name="Chapman J.A."/>
            <person name="Shapiro H."/>
            <person name="Aerts A."/>
            <person name="Otillar R.P."/>
            <person name="Terry A.Y."/>
            <person name="Boore J.L."/>
            <person name="Simakov O."/>
            <person name="Marletaz F."/>
            <person name="Cho S.-J."/>
            <person name="Edsinger-Gonzales E."/>
            <person name="Havlak P."/>
            <person name="Kuo D.-H."/>
            <person name="Larsson T."/>
            <person name="Lv J."/>
            <person name="Arendt D."/>
            <person name="Savage R."/>
            <person name="Osoegawa K."/>
            <person name="de Jong P."/>
            <person name="Lindberg D.R."/>
            <person name="Seaver E.C."/>
            <person name="Weisblat D.A."/>
            <person name="Putnam N.H."/>
            <person name="Grigoriev I.V."/>
            <person name="Rokhsar D.S."/>
        </authorList>
    </citation>
    <scope>NUCLEOTIDE SEQUENCE</scope>
</reference>
<evidence type="ECO:0000313" key="2">
    <source>
        <dbReference type="EMBL" id="ESO12150.1"/>
    </source>
</evidence>
<reference evidence="3" key="3">
    <citation type="submission" date="2015-06" db="UniProtKB">
        <authorList>
            <consortium name="EnsemblMetazoa"/>
        </authorList>
    </citation>
    <scope>IDENTIFICATION</scope>
</reference>
<dbReference type="GeneID" id="20197953"/>
<dbReference type="Proteomes" id="UP000015101">
    <property type="component" value="Unassembled WGS sequence"/>
</dbReference>
<sequence>MRRNYDLKHLEVARQDRQRKLLIDTNQDIEMGDELFFPILWFSEVVESSTPVDGSLLVCLSRLDFAESVVEGDVGAVVVGIGDGMGGLGATGPDRRRKCYSMQSSSKLNELLNK</sequence>
<evidence type="ECO:0000313" key="3">
    <source>
        <dbReference type="EnsemblMetazoa" id="HelroP158601"/>
    </source>
</evidence>
<dbReference type="CTD" id="20197953"/>
<dbReference type="KEGG" id="hro:HELRODRAFT_158601"/>
<reference evidence="2 4" key="2">
    <citation type="journal article" date="2013" name="Nature">
        <title>Insights into bilaterian evolution from three spiralian genomes.</title>
        <authorList>
            <person name="Simakov O."/>
            <person name="Marletaz F."/>
            <person name="Cho S.J."/>
            <person name="Edsinger-Gonzales E."/>
            <person name="Havlak P."/>
            <person name="Hellsten U."/>
            <person name="Kuo D.H."/>
            <person name="Larsson T."/>
            <person name="Lv J."/>
            <person name="Arendt D."/>
            <person name="Savage R."/>
            <person name="Osoegawa K."/>
            <person name="de Jong P."/>
            <person name="Grimwood J."/>
            <person name="Chapman J.A."/>
            <person name="Shapiro H."/>
            <person name="Aerts A."/>
            <person name="Otillar R.P."/>
            <person name="Terry A.Y."/>
            <person name="Boore J.L."/>
            <person name="Grigoriev I.V."/>
            <person name="Lindberg D.R."/>
            <person name="Seaver E.C."/>
            <person name="Weisblat D.A."/>
            <person name="Putnam N.H."/>
            <person name="Rokhsar D.S."/>
        </authorList>
    </citation>
    <scope>NUCLEOTIDE SEQUENCE</scope>
</reference>
<feature type="region of interest" description="Disordered" evidence="1">
    <location>
        <begin position="89"/>
        <end position="114"/>
    </location>
</feature>
<gene>
    <name evidence="3" type="primary">20197953</name>
    <name evidence="2" type="ORF">HELRODRAFT_158601</name>
</gene>
<dbReference type="EMBL" id="KB095811">
    <property type="protein sequence ID" value="ESO12150.1"/>
    <property type="molecule type" value="Genomic_DNA"/>
</dbReference>
<dbReference type="HOGENOM" id="CLU_2123703_0_0_1"/>
<dbReference type="InParanoid" id="T1EN03"/>
<evidence type="ECO:0000256" key="1">
    <source>
        <dbReference type="SAM" id="MobiDB-lite"/>
    </source>
</evidence>
<name>T1EN03_HELRO</name>
<keyword evidence="4" id="KW-1185">Reference proteome</keyword>
<dbReference type="EnsemblMetazoa" id="HelroT158601">
    <property type="protein sequence ID" value="HelroP158601"/>
    <property type="gene ID" value="HelroG158601"/>
</dbReference>
<organism evidence="3 4">
    <name type="scientific">Helobdella robusta</name>
    <name type="common">Californian leech</name>
    <dbReference type="NCBI Taxonomy" id="6412"/>
    <lineage>
        <taxon>Eukaryota</taxon>
        <taxon>Metazoa</taxon>
        <taxon>Spiralia</taxon>
        <taxon>Lophotrochozoa</taxon>
        <taxon>Annelida</taxon>
        <taxon>Clitellata</taxon>
        <taxon>Hirudinea</taxon>
        <taxon>Rhynchobdellida</taxon>
        <taxon>Glossiphoniidae</taxon>
        <taxon>Helobdella</taxon>
    </lineage>
</organism>
<protein>
    <submittedName>
        <fullName evidence="2 3">Uncharacterized protein</fullName>
    </submittedName>
</protein>
<proteinExistence type="predicted"/>